<accession>A0A699HWN9</accession>
<sequence length="565" mass="63708">MYTIVWRNKPKIETLSLDDLFNTQKDYESEVMRTSSLTINSHNVAFLSFSSTNSSTRAVNTAQGVNTVSTLGAVDSSTTVENLSDAVIYFFFASQPRYSVIPPPYTGNFMPPKPDLIYPSLDDFVDMNEYVVEKPTVESNEHFKLTDESHLLLKVPRKDNRYGVDLKNVVPQGGLTCLFAKATSDESNLWHGRLEHVNFKTINKLVKGNLVRGIENLIDLRVKVIRCDNEAEFKNRIMNQFCKMKGRKLALSFMRPFGYPVTIFNTIDHLGTKACDNVGKTRVDTVLDKDYILLPLWTQDLLFSSSSKDSLGAVFKPSGEEEKKDAEDPGKKIVSPTDNAASIEDNVVDENIVYGCADDPNIPDLEEINRFSDVEDDDSSVDMNNLVTYFQVSLVPTTRIHKDHTLNQVIRDLQSYYEASLGDDASKQGRRIDAIDQDEDITLVDVQDHAEMFDVFDLGGEDVFVAEQEVVSTAATITTEELTLAQALEALRTSKPKDKGIMIEEPMKPTKKNQIRLDEEAAKRLQSEFNEEERLAREKAQKEKEANIALIETWDDIQAKIDADH</sequence>
<evidence type="ECO:0000313" key="4">
    <source>
        <dbReference type="EMBL" id="GEY92816.1"/>
    </source>
</evidence>
<keyword evidence="1" id="KW-0175">Coiled coil</keyword>
<comment type="caution">
    <text evidence="4">The sequence shown here is derived from an EMBL/GenBank/DDBJ whole genome shotgun (WGS) entry which is preliminary data.</text>
</comment>
<proteinExistence type="predicted"/>
<organism evidence="4">
    <name type="scientific">Tanacetum cinerariifolium</name>
    <name type="common">Dalmatian daisy</name>
    <name type="synonym">Chrysanthemum cinerariifolium</name>
    <dbReference type="NCBI Taxonomy" id="118510"/>
    <lineage>
        <taxon>Eukaryota</taxon>
        <taxon>Viridiplantae</taxon>
        <taxon>Streptophyta</taxon>
        <taxon>Embryophyta</taxon>
        <taxon>Tracheophyta</taxon>
        <taxon>Spermatophyta</taxon>
        <taxon>Magnoliopsida</taxon>
        <taxon>eudicotyledons</taxon>
        <taxon>Gunneridae</taxon>
        <taxon>Pentapetalae</taxon>
        <taxon>asterids</taxon>
        <taxon>campanulids</taxon>
        <taxon>Asterales</taxon>
        <taxon>Asteraceae</taxon>
        <taxon>Asteroideae</taxon>
        <taxon>Anthemideae</taxon>
        <taxon>Anthemidinae</taxon>
        <taxon>Tanacetum</taxon>
    </lineage>
</organism>
<dbReference type="Pfam" id="PF13976">
    <property type="entry name" value="gag_pre-integrs"/>
    <property type="match status" value="1"/>
</dbReference>
<feature type="compositionally biased region" description="Basic and acidic residues" evidence="2">
    <location>
        <begin position="318"/>
        <end position="331"/>
    </location>
</feature>
<evidence type="ECO:0000256" key="2">
    <source>
        <dbReference type="SAM" id="MobiDB-lite"/>
    </source>
</evidence>
<dbReference type="InterPro" id="IPR025724">
    <property type="entry name" value="GAG-pre-integrase_dom"/>
</dbReference>
<dbReference type="AlphaFoldDB" id="A0A699HWN9"/>
<evidence type="ECO:0000259" key="3">
    <source>
        <dbReference type="Pfam" id="PF13976"/>
    </source>
</evidence>
<evidence type="ECO:0000256" key="1">
    <source>
        <dbReference type="SAM" id="Coils"/>
    </source>
</evidence>
<feature type="coiled-coil region" evidence="1">
    <location>
        <begin position="515"/>
        <end position="545"/>
    </location>
</feature>
<protein>
    <submittedName>
        <fullName evidence="4">Ribonuclease H-like domain-containing protein</fullName>
    </submittedName>
</protein>
<name>A0A699HWN9_TANCI</name>
<feature type="region of interest" description="Disordered" evidence="2">
    <location>
        <begin position="314"/>
        <end position="339"/>
    </location>
</feature>
<dbReference type="EMBL" id="BKCJ010223319">
    <property type="protein sequence ID" value="GEY92816.1"/>
    <property type="molecule type" value="Genomic_DNA"/>
</dbReference>
<gene>
    <name evidence="4" type="ORF">Tci_464790</name>
</gene>
<feature type="domain" description="GAG-pre-integrase" evidence="3">
    <location>
        <begin position="176"/>
        <end position="216"/>
    </location>
</feature>
<reference evidence="4" key="1">
    <citation type="journal article" date="2019" name="Sci. Rep.">
        <title>Draft genome of Tanacetum cinerariifolium, the natural source of mosquito coil.</title>
        <authorList>
            <person name="Yamashiro T."/>
            <person name="Shiraishi A."/>
            <person name="Satake H."/>
            <person name="Nakayama K."/>
        </authorList>
    </citation>
    <scope>NUCLEOTIDE SEQUENCE</scope>
</reference>